<dbReference type="OrthoDB" id="7465087at2"/>
<gene>
    <name evidence="3" type="ORF">DDF67_12750</name>
</gene>
<dbReference type="Pfam" id="PF23639">
    <property type="entry name" value="DUF7146"/>
    <property type="match status" value="1"/>
</dbReference>
<dbReference type="AlphaFoldDB" id="A0A2T9JYN6"/>
<feature type="domain" description="Toprim" evidence="1">
    <location>
        <begin position="205"/>
        <end position="291"/>
    </location>
</feature>
<proteinExistence type="predicted"/>
<comment type="caution">
    <text evidence="3">The sequence shown here is derived from an EMBL/GenBank/DDBJ whole genome shotgun (WGS) entry which is preliminary data.</text>
</comment>
<feature type="domain" description="DUF7146" evidence="2">
    <location>
        <begin position="91"/>
        <end position="198"/>
    </location>
</feature>
<evidence type="ECO:0000313" key="3">
    <source>
        <dbReference type="EMBL" id="PVM88842.1"/>
    </source>
</evidence>
<keyword evidence="4" id="KW-1185">Reference proteome</keyword>
<dbReference type="InterPro" id="IPR006171">
    <property type="entry name" value="TOPRIM_dom"/>
</dbReference>
<evidence type="ECO:0000313" key="4">
    <source>
        <dbReference type="Proteomes" id="UP000245073"/>
    </source>
</evidence>
<dbReference type="Pfam" id="PF13362">
    <property type="entry name" value="Toprim_3"/>
    <property type="match status" value="1"/>
</dbReference>
<dbReference type="Proteomes" id="UP000245073">
    <property type="component" value="Unassembled WGS sequence"/>
</dbReference>
<accession>A0A2T9JYN6</accession>
<protein>
    <submittedName>
        <fullName evidence="3">Virulence-associated protein E</fullName>
    </submittedName>
</protein>
<dbReference type="EMBL" id="QDKQ01000044">
    <property type="protein sequence ID" value="PVM88842.1"/>
    <property type="molecule type" value="Genomic_DNA"/>
</dbReference>
<sequence length="294" mass="31420">MSLRAIVRRLGGDLYDGGRRANIPAPGHSPRDRSVSLLEEDGRVLVHTFGDGDWRAVRDHLRSLGLLDEPGRVRAAAAARTKTVEDQARSARRQTAARLWDEGRGLAGTLSVRHCRGRGVRSELPGPEALRHHPAAPLSVYRPGRAARPALMAGVVDPDGKITAVELTYLTPGGRRAFDLALPRKTVGVLPAGSAVRLDPAAPTLLVAEGVFTALAARRRFGLPTWALLSTSNLRRWRPPPLVGSVLIAGDRGVDGEASAQRLARDLAEAGVTAEIALPPPAFGDWDEAAKAEF</sequence>
<dbReference type="CDD" id="cd01029">
    <property type="entry name" value="TOPRIM_primases"/>
    <property type="match status" value="1"/>
</dbReference>
<dbReference type="InterPro" id="IPR034154">
    <property type="entry name" value="TOPRIM_DnaG/twinkle"/>
</dbReference>
<dbReference type="RefSeq" id="WP_109101266.1">
    <property type="nucleotide sequence ID" value="NZ_QDKQ01000044.1"/>
</dbReference>
<name>A0A2T9JYN6_9CAUL</name>
<reference evidence="3 4" key="1">
    <citation type="submission" date="2018-04" db="EMBL/GenBank/DDBJ databases">
        <title>The genome sequence of Caulobacter sp. 744.</title>
        <authorList>
            <person name="Gao J."/>
            <person name="Sun J."/>
        </authorList>
    </citation>
    <scope>NUCLEOTIDE SEQUENCE [LARGE SCALE GENOMIC DNA]</scope>
    <source>
        <strain evidence="3 4">774</strain>
    </source>
</reference>
<organism evidence="3 4">
    <name type="scientific">Caulobacter endophyticus</name>
    <dbReference type="NCBI Taxonomy" id="2172652"/>
    <lineage>
        <taxon>Bacteria</taxon>
        <taxon>Pseudomonadati</taxon>
        <taxon>Pseudomonadota</taxon>
        <taxon>Alphaproteobacteria</taxon>
        <taxon>Caulobacterales</taxon>
        <taxon>Caulobacteraceae</taxon>
        <taxon>Caulobacter</taxon>
    </lineage>
</organism>
<evidence type="ECO:0000259" key="1">
    <source>
        <dbReference type="Pfam" id="PF13362"/>
    </source>
</evidence>
<evidence type="ECO:0000259" key="2">
    <source>
        <dbReference type="Pfam" id="PF23639"/>
    </source>
</evidence>
<dbReference type="InterPro" id="IPR055570">
    <property type="entry name" value="DUF7146"/>
</dbReference>